<dbReference type="GO" id="GO:0004497">
    <property type="term" value="F:monooxygenase activity"/>
    <property type="evidence" value="ECO:0007669"/>
    <property type="project" value="UniProtKB-KW"/>
</dbReference>
<feature type="transmembrane region" description="Helical" evidence="16">
    <location>
        <begin position="51"/>
        <end position="74"/>
    </location>
</feature>
<dbReference type="GO" id="GO:0016020">
    <property type="term" value="C:membrane"/>
    <property type="evidence" value="ECO:0007669"/>
    <property type="project" value="UniProtKB-SubCell"/>
</dbReference>
<comment type="subcellular location">
    <subcellularLocation>
        <location evidence="2">Membrane</location>
        <topology evidence="2">Single-pass membrane protein</topology>
    </subcellularLocation>
</comment>
<dbReference type="InterPro" id="IPR002401">
    <property type="entry name" value="Cyt_P450_E_grp-I"/>
</dbReference>
<evidence type="ECO:0000256" key="16">
    <source>
        <dbReference type="SAM" id="Phobius"/>
    </source>
</evidence>
<evidence type="ECO:0000256" key="9">
    <source>
        <dbReference type="ARBA" id="ARBA00023002"/>
    </source>
</evidence>
<dbReference type="GO" id="GO:0016705">
    <property type="term" value="F:oxidoreductase activity, acting on paired donors, with incorporation or reduction of molecular oxygen"/>
    <property type="evidence" value="ECO:0007669"/>
    <property type="project" value="InterPro"/>
</dbReference>
<keyword evidence="9 15" id="KW-0560">Oxidoreductase</keyword>
<dbReference type="PRINTS" id="PR00463">
    <property type="entry name" value="EP450I"/>
</dbReference>
<dbReference type="PROSITE" id="PS00086">
    <property type="entry name" value="CYTOCHROME_P450"/>
    <property type="match status" value="1"/>
</dbReference>
<evidence type="ECO:0000256" key="14">
    <source>
        <dbReference type="PIRSR" id="PIRSR602401-1"/>
    </source>
</evidence>
<evidence type="ECO:0000256" key="4">
    <source>
        <dbReference type="ARBA" id="ARBA00010617"/>
    </source>
</evidence>
<evidence type="ECO:0000256" key="8">
    <source>
        <dbReference type="ARBA" id="ARBA00022989"/>
    </source>
</evidence>
<evidence type="ECO:0000256" key="2">
    <source>
        <dbReference type="ARBA" id="ARBA00004167"/>
    </source>
</evidence>
<keyword evidence="5 14" id="KW-0349">Heme</keyword>
<organism evidence="17 18">
    <name type="scientific">Mycena maculata</name>
    <dbReference type="NCBI Taxonomy" id="230809"/>
    <lineage>
        <taxon>Eukaryota</taxon>
        <taxon>Fungi</taxon>
        <taxon>Dikarya</taxon>
        <taxon>Basidiomycota</taxon>
        <taxon>Agaricomycotina</taxon>
        <taxon>Agaricomycetes</taxon>
        <taxon>Agaricomycetidae</taxon>
        <taxon>Agaricales</taxon>
        <taxon>Marasmiineae</taxon>
        <taxon>Mycenaceae</taxon>
        <taxon>Mycena</taxon>
    </lineage>
</organism>
<keyword evidence="8 16" id="KW-1133">Transmembrane helix</keyword>
<dbReference type="Pfam" id="PF00067">
    <property type="entry name" value="p450"/>
    <property type="match status" value="1"/>
</dbReference>
<sequence length="582" mass="65811">MMWQISRARTQARLGLYISSDITIHQLAAKSDESRWTPYYKIPSRDSHQHLRFMTIPLIYLLVAVALGCAVFSLRFSQRETGLPPGPPTVPLVGNLHLLPKMGKLHLKFMEWSRKYGDIVSIKTGSGTMVVLSSPTAIKQVVDKQGWAASSRPANHLADLAAGGYHILFAPDTARLRSIRKTITRFLGPQSSLNRVSVQEAESSQLLNELMTQPENFSESIRRYTHSTARISIYGQRVSSLTTPGVQRFYKILHRFLHISVPGVYPPVDLFPALKYLPERYAPWIAACRRSKSELVKFHAELSMGAKERSTQPNADHQRDPSFMEYISNMGLSEEEYSVSAYGGFTLMEAGSHTIAAFLLSLILILALHPEPQERAREEIESVVGSARLPELDDFKKMPFVDALMKEVVRIRPPFPIGVPHATTSEIRYKNYVLPKNTTVILNIYSIFHNPDIFEDHDVFNPDRFMQTKFGTRPGMDIDFRDNFLFGAGRRICPAQHVAHATMQIVTMRLLWAFQFRSAVDAQTGRPLTRKLDCYAPEFVTMPHPFKCVIELCGEEQRGIITQAFKNAKSVLGAYENENLKA</sequence>
<keyword evidence="18" id="KW-1185">Reference proteome</keyword>
<keyword evidence="11 15" id="KW-0503">Monooxygenase</keyword>
<keyword evidence="6 16" id="KW-0812">Transmembrane</keyword>
<dbReference type="InterPro" id="IPR017972">
    <property type="entry name" value="Cyt_P450_CS"/>
</dbReference>
<comment type="caution">
    <text evidence="17">The sequence shown here is derived from an EMBL/GenBank/DDBJ whole genome shotgun (WGS) entry which is preliminary data.</text>
</comment>
<dbReference type="InterPro" id="IPR050364">
    <property type="entry name" value="Cytochrome_P450_fung"/>
</dbReference>
<evidence type="ECO:0000313" key="17">
    <source>
        <dbReference type="EMBL" id="KAJ7737916.1"/>
    </source>
</evidence>
<dbReference type="InterPro" id="IPR036396">
    <property type="entry name" value="Cyt_P450_sf"/>
</dbReference>
<dbReference type="EMBL" id="JARJLG010000140">
    <property type="protein sequence ID" value="KAJ7737916.1"/>
    <property type="molecule type" value="Genomic_DNA"/>
</dbReference>
<evidence type="ECO:0000256" key="13">
    <source>
        <dbReference type="ARBA" id="ARBA00023180"/>
    </source>
</evidence>
<accession>A0AAD7I988</accession>
<dbReference type="PANTHER" id="PTHR46300">
    <property type="entry name" value="P450, PUTATIVE (EUROFUNG)-RELATED-RELATED"/>
    <property type="match status" value="1"/>
</dbReference>
<evidence type="ECO:0000256" key="10">
    <source>
        <dbReference type="ARBA" id="ARBA00023004"/>
    </source>
</evidence>
<comment type="cofactor">
    <cofactor evidence="1 14">
        <name>heme</name>
        <dbReference type="ChEBI" id="CHEBI:30413"/>
    </cofactor>
</comment>
<evidence type="ECO:0000256" key="7">
    <source>
        <dbReference type="ARBA" id="ARBA00022723"/>
    </source>
</evidence>
<dbReference type="GO" id="GO:0020037">
    <property type="term" value="F:heme binding"/>
    <property type="evidence" value="ECO:0007669"/>
    <property type="project" value="InterPro"/>
</dbReference>
<gene>
    <name evidence="17" type="ORF">DFH07DRAFT_92180</name>
</gene>
<feature type="binding site" description="axial binding residue" evidence="14">
    <location>
        <position position="493"/>
    </location>
    <ligand>
        <name>heme</name>
        <dbReference type="ChEBI" id="CHEBI:30413"/>
    </ligand>
    <ligandPart>
        <name>Fe</name>
        <dbReference type="ChEBI" id="CHEBI:18248"/>
    </ligandPart>
</feature>
<evidence type="ECO:0000256" key="6">
    <source>
        <dbReference type="ARBA" id="ARBA00022692"/>
    </source>
</evidence>
<comment type="similarity">
    <text evidence="4 15">Belongs to the cytochrome P450 family.</text>
</comment>
<reference evidence="17" key="1">
    <citation type="submission" date="2023-03" db="EMBL/GenBank/DDBJ databases">
        <title>Massive genome expansion in bonnet fungi (Mycena s.s.) driven by repeated elements and novel gene families across ecological guilds.</title>
        <authorList>
            <consortium name="Lawrence Berkeley National Laboratory"/>
            <person name="Harder C.B."/>
            <person name="Miyauchi S."/>
            <person name="Viragh M."/>
            <person name="Kuo A."/>
            <person name="Thoen E."/>
            <person name="Andreopoulos B."/>
            <person name="Lu D."/>
            <person name="Skrede I."/>
            <person name="Drula E."/>
            <person name="Henrissat B."/>
            <person name="Morin E."/>
            <person name="Kohler A."/>
            <person name="Barry K."/>
            <person name="LaButti K."/>
            <person name="Morin E."/>
            <person name="Salamov A."/>
            <person name="Lipzen A."/>
            <person name="Mereny Z."/>
            <person name="Hegedus B."/>
            <person name="Baldrian P."/>
            <person name="Stursova M."/>
            <person name="Weitz H."/>
            <person name="Taylor A."/>
            <person name="Grigoriev I.V."/>
            <person name="Nagy L.G."/>
            <person name="Martin F."/>
            <person name="Kauserud H."/>
        </authorList>
    </citation>
    <scope>NUCLEOTIDE SEQUENCE</scope>
    <source>
        <strain evidence="17">CBHHK188m</strain>
    </source>
</reference>
<evidence type="ECO:0000256" key="3">
    <source>
        <dbReference type="ARBA" id="ARBA00005179"/>
    </source>
</evidence>
<evidence type="ECO:0000256" key="1">
    <source>
        <dbReference type="ARBA" id="ARBA00001971"/>
    </source>
</evidence>
<proteinExistence type="inferred from homology"/>
<protein>
    <submittedName>
        <fullName evidence="17">Cytochrome P450</fullName>
    </submittedName>
</protein>
<dbReference type="Gene3D" id="1.10.630.10">
    <property type="entry name" value="Cytochrome P450"/>
    <property type="match status" value="1"/>
</dbReference>
<name>A0AAD7I988_9AGAR</name>
<evidence type="ECO:0000313" key="18">
    <source>
        <dbReference type="Proteomes" id="UP001215280"/>
    </source>
</evidence>
<keyword evidence="10 14" id="KW-0408">Iron</keyword>
<evidence type="ECO:0000256" key="5">
    <source>
        <dbReference type="ARBA" id="ARBA00022617"/>
    </source>
</evidence>
<dbReference type="InterPro" id="IPR001128">
    <property type="entry name" value="Cyt_P450"/>
</dbReference>
<evidence type="ECO:0000256" key="12">
    <source>
        <dbReference type="ARBA" id="ARBA00023136"/>
    </source>
</evidence>
<comment type="pathway">
    <text evidence="3">Secondary metabolite biosynthesis.</text>
</comment>
<dbReference type="Proteomes" id="UP001215280">
    <property type="component" value="Unassembled WGS sequence"/>
</dbReference>
<evidence type="ECO:0000256" key="15">
    <source>
        <dbReference type="RuleBase" id="RU000461"/>
    </source>
</evidence>
<evidence type="ECO:0000256" key="11">
    <source>
        <dbReference type="ARBA" id="ARBA00023033"/>
    </source>
</evidence>
<dbReference type="SUPFAM" id="SSF48264">
    <property type="entry name" value="Cytochrome P450"/>
    <property type="match status" value="1"/>
</dbReference>
<dbReference type="GO" id="GO:0005506">
    <property type="term" value="F:iron ion binding"/>
    <property type="evidence" value="ECO:0007669"/>
    <property type="project" value="InterPro"/>
</dbReference>
<keyword evidence="12 16" id="KW-0472">Membrane</keyword>
<dbReference type="AlphaFoldDB" id="A0AAD7I988"/>
<keyword evidence="7 14" id="KW-0479">Metal-binding</keyword>
<dbReference type="PANTHER" id="PTHR46300:SF2">
    <property type="entry name" value="CYTOCHROME P450 MONOOXYGENASE ALNH-RELATED"/>
    <property type="match status" value="1"/>
</dbReference>
<keyword evidence="13" id="KW-0325">Glycoprotein</keyword>